<reference evidence="1" key="1">
    <citation type="submission" date="2023-07" db="EMBL/GenBank/DDBJ databases">
        <authorList>
            <person name="Peng Z."/>
        </authorList>
    </citation>
    <scope>NUCLEOTIDE SEQUENCE</scope>
    <source>
        <strain evidence="1">KP219</strain>
    </source>
</reference>
<protein>
    <recommendedName>
        <fullName evidence="3">Methyl-accepting chemotaxis protein</fullName>
    </recommendedName>
</protein>
<dbReference type="Proteomes" id="UP001244490">
    <property type="component" value="Unassembled WGS sequence"/>
</dbReference>
<dbReference type="EMBL" id="JAUUIA010000552">
    <property type="protein sequence ID" value="MDP0971286.1"/>
    <property type="molecule type" value="Genomic_DNA"/>
</dbReference>
<dbReference type="RefSeq" id="WP_305202419.1">
    <property type="nucleotide sequence ID" value="NZ_JAUUIA010000552.1"/>
</dbReference>
<evidence type="ECO:0008006" key="3">
    <source>
        <dbReference type="Google" id="ProtNLM"/>
    </source>
</evidence>
<evidence type="ECO:0000313" key="1">
    <source>
        <dbReference type="EMBL" id="MDP0971286.1"/>
    </source>
</evidence>
<organism evidence="1 2">
    <name type="scientific">Klebsiella pneumoniae</name>
    <dbReference type="NCBI Taxonomy" id="573"/>
    <lineage>
        <taxon>Bacteria</taxon>
        <taxon>Pseudomonadati</taxon>
        <taxon>Pseudomonadota</taxon>
        <taxon>Gammaproteobacteria</taxon>
        <taxon>Enterobacterales</taxon>
        <taxon>Enterobacteriaceae</taxon>
        <taxon>Klebsiella/Raoultella group</taxon>
        <taxon>Klebsiella</taxon>
        <taxon>Klebsiella pneumoniae complex</taxon>
    </lineage>
</organism>
<accession>A0AAW8AR62</accession>
<gene>
    <name evidence="1" type="ORF">Q6294_30555</name>
</gene>
<feature type="non-terminal residue" evidence="1">
    <location>
        <position position="83"/>
    </location>
</feature>
<sequence length="83" mass="8827">MTGAIAVAAVLLGVSLIVGALLTRSANDQVQTWVGDKAASLVDTMHAMDDVAAKQVQRSFGSFRQEFGPSFTLDEATGDLRDW</sequence>
<evidence type="ECO:0000313" key="2">
    <source>
        <dbReference type="Proteomes" id="UP001244490"/>
    </source>
</evidence>
<comment type="caution">
    <text evidence="1">The sequence shown here is derived from an EMBL/GenBank/DDBJ whole genome shotgun (WGS) entry which is preliminary data.</text>
</comment>
<proteinExistence type="predicted"/>
<dbReference type="AlphaFoldDB" id="A0AAW8AR62"/>
<name>A0AAW8AR62_KLEPN</name>